<evidence type="ECO:0000256" key="5">
    <source>
        <dbReference type="ARBA" id="ARBA00022989"/>
    </source>
</evidence>
<sequence>MAPTSYLRPTIQSYHRGTHNKTTFRRRCLAIVKQQRTRIYILRRCVTMLLCWRDHN</sequence>
<dbReference type="PANTHER" id="PTHR33102">
    <property type="entry name" value="DVL19-RELATED-RELATED"/>
    <property type="match status" value="1"/>
</dbReference>
<dbReference type="GO" id="GO:0008285">
    <property type="term" value="P:negative regulation of cell population proliferation"/>
    <property type="evidence" value="ECO:0007669"/>
    <property type="project" value="InterPro"/>
</dbReference>
<protein>
    <submittedName>
        <fullName evidence="8">Uncharacterized protein</fullName>
    </submittedName>
</protein>
<keyword evidence="6" id="KW-0472">Membrane</keyword>
<evidence type="ECO:0000256" key="4">
    <source>
        <dbReference type="ARBA" id="ARBA00022692"/>
    </source>
</evidence>
<dbReference type="AlphaFoldDB" id="A0AAW1KB40"/>
<keyword evidence="3" id="KW-1003">Cell membrane</keyword>
<evidence type="ECO:0000256" key="7">
    <source>
        <dbReference type="ARBA" id="ARBA00024340"/>
    </source>
</evidence>
<dbReference type="GO" id="GO:0005886">
    <property type="term" value="C:plasma membrane"/>
    <property type="evidence" value="ECO:0007669"/>
    <property type="project" value="UniProtKB-SubCell"/>
</dbReference>
<name>A0AAW1KB40_SAPOF</name>
<keyword evidence="2" id="KW-0217">Developmental protein</keyword>
<dbReference type="Pfam" id="PF08137">
    <property type="entry name" value="DVL"/>
    <property type="match status" value="1"/>
</dbReference>
<accession>A0AAW1KB40</accession>
<evidence type="ECO:0000256" key="6">
    <source>
        <dbReference type="ARBA" id="ARBA00023136"/>
    </source>
</evidence>
<gene>
    <name evidence="8" type="ORF">RND81_06G155600</name>
</gene>
<dbReference type="InterPro" id="IPR051525">
    <property type="entry name" value="DVL_RTFL_regulatory"/>
</dbReference>
<evidence type="ECO:0000313" key="8">
    <source>
        <dbReference type="EMBL" id="KAK9715298.1"/>
    </source>
</evidence>
<dbReference type="InterPro" id="IPR012552">
    <property type="entry name" value="DVL"/>
</dbReference>
<comment type="similarity">
    <text evidence="7">Belongs to the DVL/RTFL small polypeptides family.</text>
</comment>
<dbReference type="Proteomes" id="UP001443914">
    <property type="component" value="Unassembled WGS sequence"/>
</dbReference>
<keyword evidence="4" id="KW-0812">Transmembrane</keyword>
<evidence type="ECO:0000256" key="2">
    <source>
        <dbReference type="ARBA" id="ARBA00022473"/>
    </source>
</evidence>
<evidence type="ECO:0000256" key="1">
    <source>
        <dbReference type="ARBA" id="ARBA00004162"/>
    </source>
</evidence>
<proteinExistence type="inferred from homology"/>
<keyword evidence="5" id="KW-1133">Transmembrane helix</keyword>
<reference evidence="8" key="1">
    <citation type="submission" date="2024-03" db="EMBL/GenBank/DDBJ databases">
        <title>WGS assembly of Saponaria officinalis var. Norfolk2.</title>
        <authorList>
            <person name="Jenkins J."/>
            <person name="Shu S."/>
            <person name="Grimwood J."/>
            <person name="Barry K."/>
            <person name="Goodstein D."/>
            <person name="Schmutz J."/>
            <person name="Leebens-Mack J."/>
            <person name="Osbourn A."/>
        </authorList>
    </citation>
    <scope>NUCLEOTIDE SEQUENCE [LARGE SCALE GENOMIC DNA]</scope>
    <source>
        <strain evidence="8">JIC</strain>
    </source>
</reference>
<comment type="caution">
    <text evidence="8">The sequence shown here is derived from an EMBL/GenBank/DDBJ whole genome shotgun (WGS) entry which is preliminary data.</text>
</comment>
<organism evidence="8 9">
    <name type="scientific">Saponaria officinalis</name>
    <name type="common">Common soapwort</name>
    <name type="synonym">Lychnis saponaria</name>
    <dbReference type="NCBI Taxonomy" id="3572"/>
    <lineage>
        <taxon>Eukaryota</taxon>
        <taxon>Viridiplantae</taxon>
        <taxon>Streptophyta</taxon>
        <taxon>Embryophyta</taxon>
        <taxon>Tracheophyta</taxon>
        <taxon>Spermatophyta</taxon>
        <taxon>Magnoliopsida</taxon>
        <taxon>eudicotyledons</taxon>
        <taxon>Gunneridae</taxon>
        <taxon>Pentapetalae</taxon>
        <taxon>Caryophyllales</taxon>
        <taxon>Caryophyllaceae</taxon>
        <taxon>Caryophylleae</taxon>
        <taxon>Saponaria</taxon>
    </lineage>
</organism>
<comment type="subcellular location">
    <subcellularLocation>
        <location evidence="1">Cell membrane</location>
        <topology evidence="1">Single-pass membrane protein</topology>
    </subcellularLocation>
</comment>
<evidence type="ECO:0000256" key="3">
    <source>
        <dbReference type="ARBA" id="ARBA00022475"/>
    </source>
</evidence>
<evidence type="ECO:0000313" key="9">
    <source>
        <dbReference type="Proteomes" id="UP001443914"/>
    </source>
</evidence>
<dbReference type="GO" id="GO:0048367">
    <property type="term" value="P:shoot system development"/>
    <property type="evidence" value="ECO:0007669"/>
    <property type="project" value="UniProtKB-ARBA"/>
</dbReference>
<dbReference type="EMBL" id="JBDFQZ010000006">
    <property type="protein sequence ID" value="KAK9715298.1"/>
    <property type="molecule type" value="Genomic_DNA"/>
</dbReference>
<keyword evidence="9" id="KW-1185">Reference proteome</keyword>